<feature type="active site" evidence="11">
    <location>
        <position position="376"/>
    </location>
</feature>
<dbReference type="RefSeq" id="WP_110187753.1">
    <property type="nucleotide sequence ID" value="NZ_CP177354.1"/>
</dbReference>
<evidence type="ECO:0000256" key="3">
    <source>
        <dbReference type="ARBA" id="ARBA00022527"/>
    </source>
</evidence>
<evidence type="ECO:0000313" key="14">
    <source>
        <dbReference type="EMBL" id="PXF30830.1"/>
    </source>
</evidence>
<dbReference type="InterPro" id="IPR010452">
    <property type="entry name" value="Isocitrate_DH_AceK"/>
</dbReference>
<dbReference type="PANTHER" id="PTHR39559:SF1">
    <property type="entry name" value="ISOCITRATE DEHYDROGENASE KINASE_PHOSPHATASE"/>
    <property type="match status" value="1"/>
</dbReference>
<dbReference type="Proteomes" id="UP000248090">
    <property type="component" value="Unassembled WGS sequence"/>
</dbReference>
<keyword evidence="15" id="KW-1185">Reference proteome</keyword>
<proteinExistence type="inferred from homology"/>
<evidence type="ECO:0000256" key="11">
    <source>
        <dbReference type="HAMAP-Rule" id="MF_00747"/>
    </source>
</evidence>
<evidence type="ECO:0000256" key="9">
    <source>
        <dbReference type="ARBA" id="ARBA00022840"/>
    </source>
</evidence>
<dbReference type="HAMAP" id="MF_00747">
    <property type="entry name" value="AceK"/>
    <property type="match status" value="1"/>
</dbReference>
<evidence type="ECO:0000256" key="7">
    <source>
        <dbReference type="ARBA" id="ARBA00022777"/>
    </source>
</evidence>
<feature type="binding site" evidence="11">
    <location>
        <position position="341"/>
    </location>
    <ligand>
        <name>ATP</name>
        <dbReference type="ChEBI" id="CHEBI:30616"/>
    </ligand>
</feature>
<keyword evidence="8 11" id="KW-0378">Hydrolase</keyword>
<evidence type="ECO:0000259" key="13">
    <source>
        <dbReference type="Pfam" id="PF20423"/>
    </source>
</evidence>
<feature type="binding site" evidence="11">
    <location>
        <begin position="320"/>
        <end position="326"/>
    </location>
    <ligand>
        <name>ATP</name>
        <dbReference type="ChEBI" id="CHEBI:30616"/>
    </ligand>
</feature>
<evidence type="ECO:0000313" key="15">
    <source>
        <dbReference type="Proteomes" id="UP000248090"/>
    </source>
</evidence>
<dbReference type="InterPro" id="IPR046855">
    <property type="entry name" value="AceK_kinase"/>
</dbReference>
<organism evidence="14 15">
    <name type="scientific">Pokkaliibacter plantistimulans</name>
    <dbReference type="NCBI Taxonomy" id="1635171"/>
    <lineage>
        <taxon>Bacteria</taxon>
        <taxon>Pseudomonadati</taxon>
        <taxon>Pseudomonadota</taxon>
        <taxon>Gammaproteobacteria</taxon>
        <taxon>Oceanospirillales</taxon>
        <taxon>Balneatrichaceae</taxon>
        <taxon>Pokkaliibacter</taxon>
    </lineage>
</organism>
<sequence length="586" mass="68028">MIPTSLETHDRIAHIVLQGFDRYRSKFRKITSGARARFENADWYAAQKAAADRINLYDLAVSDVVDLIQCSVSSSILKPDNWPMVKQCYIQQIMGRTDYELAETFFNSIYCRLFKHLVMEQEGMFIHTSLSGAKSKTGIPITNIYALGSEGLVGLLDEILDDHIFTLPWENKRRDIRNIIKHLELTLPRAVWRSNQVKVEVLNSVFYRNKASYLVGRIESEGMIIPFVLPIMNNEKGRVYIDTLLMDRDDVSILFSFTRSYFLVDVPVPAEYVRFLQALMPSKSEAELYSSIGFFKHGKTEFYREFLRHLDNSADEFVSAPGIKGMVMAVFTLPSYPVVFKIIKDYFAPPKEVSRVTVMEKYELVKRHDRVGRMADTQEFSNFVFPRHRFSDSLLQELLEVAASNLIIDEHTVTIRHLYTERRMTPLNLYLQSCTEKQCLDVLDEYGNALKQLAAANIFAGDMLLKNFGVTRHGRVVFYDYDEISYLTEVNFRAIPEATYPEQEMSGEPWYSVGPNDVFPEEFPRFLFADVRIRKLFNEMHGNLFTPEYWQGLQAAIREGRVMSVYPYRRKKRFPRHELAASEQLE</sequence>
<evidence type="ECO:0000256" key="6">
    <source>
        <dbReference type="ARBA" id="ARBA00022741"/>
    </source>
</evidence>
<keyword evidence="5 11" id="KW-0808">Transferase</keyword>
<name>A0ABX5LYY0_9GAMM</name>
<dbReference type="Pfam" id="PF20423">
    <property type="entry name" value="AceK_regulatory"/>
    <property type="match status" value="1"/>
</dbReference>
<evidence type="ECO:0000256" key="4">
    <source>
        <dbReference type="ARBA" id="ARBA00022532"/>
    </source>
</evidence>
<evidence type="ECO:0000256" key="5">
    <source>
        <dbReference type="ARBA" id="ARBA00022679"/>
    </source>
</evidence>
<comment type="subcellular location">
    <subcellularLocation>
        <location evidence="11">Cytoplasm</location>
    </subcellularLocation>
</comment>
<feature type="domain" description="Isocitrate dehydrogenase kinase/phosphatase (AceK) regulatory" evidence="13">
    <location>
        <begin position="13"/>
        <end position="313"/>
    </location>
</feature>
<dbReference type="PANTHER" id="PTHR39559">
    <property type="match status" value="1"/>
</dbReference>
<keyword evidence="6 11" id="KW-0547">Nucleotide-binding</keyword>
<keyword evidence="2 11" id="KW-0963">Cytoplasm</keyword>
<gene>
    <name evidence="11" type="primary">aceK</name>
    <name evidence="14" type="ORF">WH50_13235</name>
</gene>
<comment type="catalytic activity">
    <reaction evidence="11">
        <text>L-seryl-[isocitrate dehydrogenase] + ATP = O-phospho-L-seryl-[isocitrate dehydrogenase] + ADP + H(+)</text>
        <dbReference type="Rhea" id="RHEA:43540"/>
        <dbReference type="Rhea" id="RHEA-COMP:10605"/>
        <dbReference type="Rhea" id="RHEA-COMP:10606"/>
        <dbReference type="ChEBI" id="CHEBI:15378"/>
        <dbReference type="ChEBI" id="CHEBI:29999"/>
        <dbReference type="ChEBI" id="CHEBI:30616"/>
        <dbReference type="ChEBI" id="CHEBI:83421"/>
        <dbReference type="ChEBI" id="CHEBI:456216"/>
        <dbReference type="EC" id="2.7.11.5"/>
    </reaction>
</comment>
<dbReference type="Pfam" id="PF06315">
    <property type="entry name" value="AceK_kinase"/>
    <property type="match status" value="1"/>
</dbReference>
<evidence type="ECO:0000256" key="8">
    <source>
        <dbReference type="ARBA" id="ARBA00022801"/>
    </source>
</evidence>
<keyword evidence="10 11" id="KW-0904">Protein phosphatase</keyword>
<evidence type="ECO:0000256" key="10">
    <source>
        <dbReference type="ARBA" id="ARBA00022912"/>
    </source>
</evidence>
<evidence type="ECO:0000256" key="2">
    <source>
        <dbReference type="ARBA" id="ARBA00022490"/>
    </source>
</evidence>
<comment type="caution">
    <text evidence="14">The sequence shown here is derived from an EMBL/GenBank/DDBJ whole genome shotgun (WGS) entry which is preliminary data.</text>
</comment>
<dbReference type="PIRSF" id="PIRSF000719">
    <property type="entry name" value="AceK"/>
    <property type="match status" value="1"/>
</dbReference>
<reference evidence="14 15" key="1">
    <citation type="submission" date="2015-03" db="EMBL/GenBank/DDBJ databases">
        <authorList>
            <person name="Krishnan R."/>
            <person name="Midha S."/>
            <person name="Patil P.B."/>
            <person name="Rameshkumar N."/>
        </authorList>
    </citation>
    <scope>NUCLEOTIDE SEQUENCE [LARGE SCALE GENOMIC DNA]</scope>
    <source>
        <strain evidence="14 15">L1E11</strain>
    </source>
</reference>
<evidence type="ECO:0000256" key="1">
    <source>
        <dbReference type="ARBA" id="ARBA00022435"/>
    </source>
</evidence>
<evidence type="ECO:0000259" key="12">
    <source>
        <dbReference type="Pfam" id="PF06315"/>
    </source>
</evidence>
<comment type="function">
    <text evidence="11">Bifunctional enzyme which can phosphorylate or dephosphorylate isocitrate dehydrogenase (IDH) on a specific serine residue. This is a regulatory mechanism which enables bacteria to bypass the Krebs cycle via the glyoxylate shunt in response to the source of carbon. When bacteria are grown on glucose, IDH is fully active and unphosphorylated, but when grown on acetate or ethanol, the activity of IDH declines drastically concomitant with its phosphorylation.</text>
</comment>
<dbReference type="NCBIfam" id="NF002804">
    <property type="entry name" value="PRK02946.1"/>
    <property type="match status" value="1"/>
</dbReference>
<feature type="domain" description="Isocitrate dehydrogenase kinase/phosphatase (AceK) kinase" evidence="12">
    <location>
        <begin position="315"/>
        <end position="569"/>
    </location>
</feature>
<protein>
    <recommendedName>
        <fullName evidence="11">Isocitrate dehydrogenase kinase/phosphatase</fullName>
        <shortName evidence="11">IDH kinase/phosphatase</shortName>
        <shortName evidence="11">IDHK/P</shortName>
        <ecNumber evidence="11">2.7.11.5</ecNumber>
        <ecNumber evidence="11">3.1.3.-</ecNumber>
    </recommendedName>
</protein>
<keyword evidence="3 11" id="KW-0723">Serine/threonine-protein kinase</keyword>
<keyword evidence="4 11" id="KW-0816">Tricarboxylic acid cycle</keyword>
<dbReference type="EC" id="3.1.3.-" evidence="11"/>
<dbReference type="InterPro" id="IPR046854">
    <property type="entry name" value="AceK_regulatory"/>
</dbReference>
<keyword evidence="1 11" id="KW-0329">Glyoxylate bypass</keyword>
<accession>A0ABX5LYY0</accession>
<dbReference type="EMBL" id="LAPT01000062">
    <property type="protein sequence ID" value="PXF30830.1"/>
    <property type="molecule type" value="Genomic_DNA"/>
</dbReference>
<dbReference type="EC" id="2.7.11.5" evidence="11"/>
<keyword evidence="7 11" id="KW-0418">Kinase</keyword>
<keyword evidence="9 11" id="KW-0067">ATP-binding</keyword>
<comment type="similarity">
    <text evidence="11">Belongs to the AceK family.</text>
</comment>